<dbReference type="PANTHER" id="PTHR31960">
    <property type="entry name" value="F-BOX PROTEIN PP2-A15"/>
    <property type="match status" value="1"/>
</dbReference>
<dbReference type="SUPFAM" id="SSF81383">
    <property type="entry name" value="F-box domain"/>
    <property type="match status" value="1"/>
</dbReference>
<evidence type="ECO:0000259" key="1">
    <source>
        <dbReference type="PROSITE" id="PS50181"/>
    </source>
</evidence>
<protein>
    <recommendedName>
        <fullName evidence="1">F-box domain-containing protein</fullName>
    </recommendedName>
</protein>
<dbReference type="Pfam" id="PF14299">
    <property type="entry name" value="PP2"/>
    <property type="match status" value="1"/>
</dbReference>
<dbReference type="Gene3D" id="1.20.1280.50">
    <property type="match status" value="1"/>
</dbReference>
<dbReference type="PROSITE" id="PS50181">
    <property type="entry name" value="FBOX"/>
    <property type="match status" value="1"/>
</dbReference>
<dbReference type="EMBL" id="NMUH01001586">
    <property type="protein sequence ID" value="MQL93646.1"/>
    <property type="molecule type" value="Genomic_DNA"/>
</dbReference>
<sequence>MGAGASSVLGVDGERVPRSGLGELPEACVASVLVYLDPPEICRVARLNRSFRAAASADVVWEAKLPVNYGYLLEKIAGEKDGLDHECPKGGKTIGQKEIYATLSRPHPFDGGTKIFWLDKCKPSLWMAISSKALAITGIDDRRYWSYIPSHESRFHAVAYLQQIWWFEVEGEIEFCFPAGTYSLFFRLQLGRTSKRLGRRTCNIEHIHGWDVKPVKFQLSTSSDQQARMHHYLEEPGKWIHYKAGDFVVENSDMPTKVKFSMSQIDCTHTKGGLCVDSALICPYGVHRLDGLHRDS</sequence>
<comment type="caution">
    <text evidence="2">The sequence shown here is derived from an EMBL/GenBank/DDBJ whole genome shotgun (WGS) entry which is preliminary data.</text>
</comment>
<dbReference type="InterPro" id="IPR036047">
    <property type="entry name" value="F-box-like_dom_sf"/>
</dbReference>
<dbReference type="InterPro" id="IPR001810">
    <property type="entry name" value="F-box_dom"/>
</dbReference>
<dbReference type="PANTHER" id="PTHR31960:SF22">
    <property type="entry name" value="F-BOX PROTEIN PP2-A12"/>
    <property type="match status" value="1"/>
</dbReference>
<dbReference type="InterPro" id="IPR025886">
    <property type="entry name" value="PP2-like"/>
</dbReference>
<keyword evidence="3" id="KW-1185">Reference proteome</keyword>
<dbReference type="Proteomes" id="UP000652761">
    <property type="component" value="Unassembled WGS sequence"/>
</dbReference>
<organism evidence="2 3">
    <name type="scientific">Colocasia esculenta</name>
    <name type="common">Wild taro</name>
    <name type="synonym">Arum esculentum</name>
    <dbReference type="NCBI Taxonomy" id="4460"/>
    <lineage>
        <taxon>Eukaryota</taxon>
        <taxon>Viridiplantae</taxon>
        <taxon>Streptophyta</taxon>
        <taxon>Embryophyta</taxon>
        <taxon>Tracheophyta</taxon>
        <taxon>Spermatophyta</taxon>
        <taxon>Magnoliopsida</taxon>
        <taxon>Liliopsida</taxon>
        <taxon>Araceae</taxon>
        <taxon>Aroideae</taxon>
        <taxon>Colocasieae</taxon>
        <taxon>Colocasia</taxon>
    </lineage>
</organism>
<dbReference type="OrthoDB" id="9970274at2759"/>
<feature type="domain" description="F-box" evidence="1">
    <location>
        <begin position="18"/>
        <end position="64"/>
    </location>
</feature>
<dbReference type="CDD" id="cd22162">
    <property type="entry name" value="F-box_AtSKIP3-like"/>
    <property type="match status" value="1"/>
</dbReference>
<reference evidence="2" key="1">
    <citation type="submission" date="2017-07" db="EMBL/GenBank/DDBJ databases">
        <title>Taro Niue Genome Assembly and Annotation.</title>
        <authorList>
            <person name="Atibalentja N."/>
            <person name="Keating K."/>
            <person name="Fields C.J."/>
        </authorList>
    </citation>
    <scope>NUCLEOTIDE SEQUENCE</scope>
    <source>
        <strain evidence="2">Niue_2</strain>
        <tissue evidence="2">Leaf</tissue>
    </source>
</reference>
<evidence type="ECO:0000313" key="3">
    <source>
        <dbReference type="Proteomes" id="UP000652761"/>
    </source>
</evidence>
<dbReference type="Pfam" id="PF12937">
    <property type="entry name" value="F-box-like"/>
    <property type="match status" value="1"/>
</dbReference>
<proteinExistence type="predicted"/>
<gene>
    <name evidence="2" type="ORF">Taro_026299</name>
</gene>
<accession>A0A843VET4</accession>
<name>A0A843VET4_COLES</name>
<dbReference type="AlphaFoldDB" id="A0A843VET4"/>
<evidence type="ECO:0000313" key="2">
    <source>
        <dbReference type="EMBL" id="MQL93646.1"/>
    </source>
</evidence>